<feature type="transmembrane region" description="Helical" evidence="6">
    <location>
        <begin position="209"/>
        <end position="229"/>
    </location>
</feature>
<proteinExistence type="predicted"/>
<sequence>MLVAATAPGQTAAVSVFIDPMIAELGISRSAVSLAYLVGTLSGAAAMPFVGRALDRYGARRVMVCVAAVFAVALFGLSAVSGIVGLTAGFVVIRMAGQGALNLAATTVVALWFHRRRGTAIGIVGAIGASAISLAPVLLERLIAHWGWRTTWLAEGVFVAVVVIPIVWFAIRDRPADLGQRPDGVGDEPDTAAADGWGMTRAAALRTPFFWVLTAMVASIWMLVTGINFHQISLLTAQGLTTVEAAGNFIPQTIANLAATFAAGYLTDRIGARYLILASMATLAAALAIGTSVTSGMVAIAFGALVGTAGGAVRGFEAATFTHHFGTRHIGAIRGVVTAISVAASAFGPLLFATIHDVTDSYAPALLGALAFPAAVMVAAIVVPAPSKQTEVIR</sequence>
<comment type="subcellular location">
    <subcellularLocation>
        <location evidence="1">Cell membrane</location>
        <topology evidence="1">Multi-pass membrane protein</topology>
    </subcellularLocation>
</comment>
<dbReference type="Proteomes" id="UP001596337">
    <property type="component" value="Unassembled WGS sequence"/>
</dbReference>
<dbReference type="PANTHER" id="PTHR43385:SF1">
    <property type="entry name" value="RIBOFLAVIN TRANSPORTER RIBJ"/>
    <property type="match status" value="1"/>
</dbReference>
<dbReference type="InterPro" id="IPR036259">
    <property type="entry name" value="MFS_trans_sf"/>
</dbReference>
<evidence type="ECO:0000256" key="2">
    <source>
        <dbReference type="ARBA" id="ARBA00022448"/>
    </source>
</evidence>
<comment type="caution">
    <text evidence="8">The sequence shown here is derived from an EMBL/GenBank/DDBJ whole genome shotgun (WGS) entry which is preliminary data.</text>
</comment>
<evidence type="ECO:0000256" key="1">
    <source>
        <dbReference type="ARBA" id="ARBA00004651"/>
    </source>
</evidence>
<evidence type="ECO:0000313" key="9">
    <source>
        <dbReference type="Proteomes" id="UP001596337"/>
    </source>
</evidence>
<protein>
    <submittedName>
        <fullName evidence="8">MFS transporter</fullName>
    </submittedName>
</protein>
<dbReference type="Pfam" id="PF07690">
    <property type="entry name" value="MFS_1"/>
    <property type="match status" value="1"/>
</dbReference>
<keyword evidence="5 6" id="KW-0472">Membrane</keyword>
<name>A0ABW2C838_9PSEU</name>
<dbReference type="PROSITE" id="PS50850">
    <property type="entry name" value="MFS"/>
    <property type="match status" value="1"/>
</dbReference>
<keyword evidence="4 6" id="KW-1133">Transmembrane helix</keyword>
<feature type="transmembrane region" description="Helical" evidence="6">
    <location>
        <begin position="31"/>
        <end position="50"/>
    </location>
</feature>
<evidence type="ECO:0000259" key="7">
    <source>
        <dbReference type="PROSITE" id="PS50850"/>
    </source>
</evidence>
<evidence type="ECO:0000256" key="5">
    <source>
        <dbReference type="ARBA" id="ARBA00023136"/>
    </source>
</evidence>
<dbReference type="EMBL" id="JBHSXX010000001">
    <property type="protein sequence ID" value="MFC6870239.1"/>
    <property type="molecule type" value="Genomic_DNA"/>
</dbReference>
<dbReference type="InterPro" id="IPR052983">
    <property type="entry name" value="MFS_Riboflavin_Transporter"/>
</dbReference>
<feature type="transmembrane region" description="Helical" evidence="6">
    <location>
        <begin position="92"/>
        <end position="113"/>
    </location>
</feature>
<evidence type="ECO:0000256" key="4">
    <source>
        <dbReference type="ARBA" id="ARBA00022989"/>
    </source>
</evidence>
<keyword evidence="2" id="KW-0813">Transport</keyword>
<reference evidence="9" key="1">
    <citation type="journal article" date="2019" name="Int. J. Syst. Evol. Microbiol.">
        <title>The Global Catalogue of Microorganisms (GCM) 10K type strain sequencing project: providing services to taxonomists for standard genome sequencing and annotation.</title>
        <authorList>
            <consortium name="The Broad Institute Genomics Platform"/>
            <consortium name="The Broad Institute Genome Sequencing Center for Infectious Disease"/>
            <person name="Wu L."/>
            <person name="Ma J."/>
        </authorList>
    </citation>
    <scope>NUCLEOTIDE SEQUENCE [LARGE SCALE GENOMIC DNA]</scope>
    <source>
        <strain evidence="9">KCTC 32255</strain>
    </source>
</reference>
<dbReference type="InterPro" id="IPR020846">
    <property type="entry name" value="MFS_dom"/>
</dbReference>
<keyword evidence="9" id="KW-1185">Reference proteome</keyword>
<dbReference type="PRINTS" id="PR01035">
    <property type="entry name" value="TCRTETA"/>
</dbReference>
<organism evidence="8 9">
    <name type="scientific">Haloechinothrix salitolerans</name>
    <dbReference type="NCBI Taxonomy" id="926830"/>
    <lineage>
        <taxon>Bacteria</taxon>
        <taxon>Bacillati</taxon>
        <taxon>Actinomycetota</taxon>
        <taxon>Actinomycetes</taxon>
        <taxon>Pseudonocardiales</taxon>
        <taxon>Pseudonocardiaceae</taxon>
        <taxon>Haloechinothrix</taxon>
    </lineage>
</organism>
<dbReference type="RefSeq" id="WP_345389552.1">
    <property type="nucleotide sequence ID" value="NZ_BAABLA010000002.1"/>
</dbReference>
<feature type="transmembrane region" description="Helical" evidence="6">
    <location>
        <begin position="297"/>
        <end position="316"/>
    </location>
</feature>
<feature type="transmembrane region" description="Helical" evidence="6">
    <location>
        <begin position="336"/>
        <end position="356"/>
    </location>
</feature>
<evidence type="ECO:0000313" key="8">
    <source>
        <dbReference type="EMBL" id="MFC6870239.1"/>
    </source>
</evidence>
<evidence type="ECO:0000256" key="6">
    <source>
        <dbReference type="SAM" id="Phobius"/>
    </source>
</evidence>
<feature type="transmembrane region" description="Helical" evidence="6">
    <location>
        <begin position="151"/>
        <end position="171"/>
    </location>
</feature>
<feature type="transmembrane region" description="Helical" evidence="6">
    <location>
        <begin position="274"/>
        <end position="291"/>
    </location>
</feature>
<accession>A0ABW2C838</accession>
<feature type="transmembrane region" description="Helical" evidence="6">
    <location>
        <begin position="249"/>
        <end position="267"/>
    </location>
</feature>
<gene>
    <name evidence="8" type="ORF">ACFQGD_24175</name>
</gene>
<keyword evidence="3 6" id="KW-0812">Transmembrane</keyword>
<feature type="transmembrane region" description="Helical" evidence="6">
    <location>
        <begin position="120"/>
        <end position="139"/>
    </location>
</feature>
<dbReference type="SUPFAM" id="SSF103473">
    <property type="entry name" value="MFS general substrate transporter"/>
    <property type="match status" value="1"/>
</dbReference>
<feature type="transmembrane region" description="Helical" evidence="6">
    <location>
        <begin position="62"/>
        <end position="86"/>
    </location>
</feature>
<evidence type="ECO:0000256" key="3">
    <source>
        <dbReference type="ARBA" id="ARBA00022692"/>
    </source>
</evidence>
<dbReference type="InterPro" id="IPR001958">
    <property type="entry name" value="Tet-R_TetA/multi-R_MdtG-like"/>
</dbReference>
<dbReference type="Gene3D" id="1.20.1250.20">
    <property type="entry name" value="MFS general substrate transporter like domains"/>
    <property type="match status" value="2"/>
</dbReference>
<feature type="domain" description="Major facilitator superfamily (MFS) profile" evidence="7">
    <location>
        <begin position="1"/>
        <end position="391"/>
    </location>
</feature>
<dbReference type="PANTHER" id="PTHR43385">
    <property type="entry name" value="RIBOFLAVIN TRANSPORTER RIBJ"/>
    <property type="match status" value="1"/>
</dbReference>
<dbReference type="InterPro" id="IPR011701">
    <property type="entry name" value="MFS"/>
</dbReference>
<feature type="transmembrane region" description="Helical" evidence="6">
    <location>
        <begin position="362"/>
        <end position="385"/>
    </location>
</feature>